<dbReference type="EMBL" id="CAEZSU010000034">
    <property type="protein sequence ID" value="CAB4545038.1"/>
    <property type="molecule type" value="Genomic_DNA"/>
</dbReference>
<evidence type="ECO:0000256" key="1">
    <source>
        <dbReference type="SAM" id="MobiDB-lite"/>
    </source>
</evidence>
<evidence type="ECO:0000313" key="2">
    <source>
        <dbReference type="EMBL" id="CAB4545038.1"/>
    </source>
</evidence>
<dbReference type="EMBL" id="CAEZVV010000061">
    <property type="protein sequence ID" value="CAB4646703.1"/>
    <property type="molecule type" value="Genomic_DNA"/>
</dbReference>
<organism evidence="6">
    <name type="scientific">freshwater metagenome</name>
    <dbReference type="NCBI Taxonomy" id="449393"/>
    <lineage>
        <taxon>unclassified sequences</taxon>
        <taxon>metagenomes</taxon>
        <taxon>ecological metagenomes</taxon>
    </lineage>
</organism>
<dbReference type="PROSITE" id="PS51257">
    <property type="entry name" value="PROKAR_LIPOPROTEIN"/>
    <property type="match status" value="1"/>
</dbReference>
<name>A0A6J6MQ26_9ZZZZ</name>
<feature type="compositionally biased region" description="Polar residues" evidence="1">
    <location>
        <begin position="65"/>
        <end position="76"/>
    </location>
</feature>
<evidence type="ECO:0000313" key="6">
    <source>
        <dbReference type="EMBL" id="CAB4675992.1"/>
    </source>
</evidence>
<evidence type="ECO:0000313" key="5">
    <source>
        <dbReference type="EMBL" id="CAB4646703.1"/>
    </source>
</evidence>
<feature type="region of interest" description="Disordered" evidence="1">
    <location>
        <begin position="29"/>
        <end position="76"/>
    </location>
</feature>
<gene>
    <name evidence="2" type="ORF">UFOPK1495_00446</name>
    <name evidence="3" type="ORF">UFOPK1603_00671</name>
    <name evidence="4" type="ORF">UFOPK1711_01859</name>
    <name evidence="5" type="ORF">UFOPK2143_01039</name>
    <name evidence="6" type="ORF">UFOPK2350_00657</name>
</gene>
<dbReference type="EMBL" id="CAEZTR010000177">
    <property type="protein sequence ID" value="CAB4591708.1"/>
    <property type="molecule type" value="Genomic_DNA"/>
</dbReference>
<evidence type="ECO:0000313" key="3">
    <source>
        <dbReference type="EMBL" id="CAB4562522.1"/>
    </source>
</evidence>
<evidence type="ECO:0000313" key="4">
    <source>
        <dbReference type="EMBL" id="CAB4591708.1"/>
    </source>
</evidence>
<protein>
    <submittedName>
        <fullName evidence="6">Unannotated protein</fullName>
    </submittedName>
</protein>
<dbReference type="EMBL" id="CAEZXE010000044">
    <property type="protein sequence ID" value="CAB4675992.1"/>
    <property type="molecule type" value="Genomic_DNA"/>
</dbReference>
<reference evidence="6" key="1">
    <citation type="submission" date="2020-05" db="EMBL/GenBank/DDBJ databases">
        <authorList>
            <person name="Chiriac C."/>
            <person name="Salcher M."/>
            <person name="Ghai R."/>
            <person name="Kavagutti S V."/>
        </authorList>
    </citation>
    <scope>NUCLEOTIDE SEQUENCE</scope>
</reference>
<accession>A0A6J6MQ26</accession>
<dbReference type="EMBL" id="CAEZTG010000047">
    <property type="protein sequence ID" value="CAB4562522.1"/>
    <property type="molecule type" value="Genomic_DNA"/>
</dbReference>
<sequence length="162" mass="15749">MKKRVSFAAGAICLGLLFSSCGSDNKSDSTSTTTAKGSASTTAAPTSPTTAAAGTTSPTIAGLTKTGTKAISDGGSMTSYTTTAAGSSIAGSYETAIKASGWTVTSSGGGGGRWGGSGLSATKGSEYLVVSAGGGNGTTYVDVCTWPSKPKNDDCGDNDNQN</sequence>
<feature type="compositionally biased region" description="Low complexity" evidence="1">
    <location>
        <begin position="29"/>
        <end position="62"/>
    </location>
</feature>
<proteinExistence type="predicted"/>
<dbReference type="AlphaFoldDB" id="A0A6J6MQ26"/>